<feature type="modified residue" description="N6-(pyridoxal phosphate)lysine" evidence="7">
    <location>
        <position position="222"/>
    </location>
</feature>
<dbReference type="PANTHER" id="PTHR43643:SF3">
    <property type="entry name" value="HISTIDINOL-PHOSPHATE AMINOTRANSFERASE"/>
    <property type="match status" value="1"/>
</dbReference>
<evidence type="ECO:0000256" key="5">
    <source>
        <dbReference type="ARBA" id="ARBA00022898"/>
    </source>
</evidence>
<dbReference type="EMBL" id="RSFW01000015">
    <property type="protein sequence ID" value="RSD26504.1"/>
    <property type="molecule type" value="Genomic_DNA"/>
</dbReference>
<dbReference type="HAMAP" id="MF_01023">
    <property type="entry name" value="HisC_aminotrans_2"/>
    <property type="match status" value="1"/>
</dbReference>
<dbReference type="GO" id="GO:0030170">
    <property type="term" value="F:pyridoxal phosphate binding"/>
    <property type="evidence" value="ECO:0007669"/>
    <property type="project" value="InterPro"/>
</dbReference>
<dbReference type="GO" id="GO:0000105">
    <property type="term" value="P:L-histidine biosynthetic process"/>
    <property type="evidence" value="ECO:0007669"/>
    <property type="project" value="UniProtKB-UniRule"/>
</dbReference>
<dbReference type="SUPFAM" id="SSF53383">
    <property type="entry name" value="PLP-dependent transferases"/>
    <property type="match status" value="1"/>
</dbReference>
<comment type="pathway">
    <text evidence="7">Amino-acid biosynthesis; L-histidine biosynthesis; L-histidine from 5-phospho-alpha-D-ribose 1-diphosphate: step 7/9.</text>
</comment>
<comment type="similarity">
    <text evidence="7">Belongs to the class-II pyridoxal-phosphate-dependent aminotransferase family. Histidinol-phosphate aminotransferase subfamily.</text>
</comment>
<proteinExistence type="inferred from homology"/>
<feature type="domain" description="Aminotransferase class I/classII large" evidence="8">
    <location>
        <begin position="30"/>
        <end position="355"/>
    </location>
</feature>
<evidence type="ECO:0000256" key="7">
    <source>
        <dbReference type="HAMAP-Rule" id="MF_01023"/>
    </source>
</evidence>
<accession>A0A3R9DSP8</accession>
<gene>
    <name evidence="7" type="primary">hisC</name>
    <name evidence="9" type="ORF">EJA10_13955</name>
</gene>
<dbReference type="CDD" id="cd00609">
    <property type="entry name" value="AAT_like"/>
    <property type="match status" value="1"/>
</dbReference>
<evidence type="ECO:0000256" key="6">
    <source>
        <dbReference type="ARBA" id="ARBA00023102"/>
    </source>
</evidence>
<sequence>MRWKEQLLELKPYQPGKSINEVKRQYGLAEIVKLASNENPFGSSDRVKTAIADFNGQFSIYPDGYATELRSKLANHLGVKENQLILGNGSDEIIQMIARGLLSPGTNTVMAVPTFPQYKHNGIIEGCDIKEIPLVNGAHDLAAMAVAIDASTSIVWLCSPNNPTGIHITDEELTNFMAKVPEDVLVVLDEAYFEYVTAEDYHDSFQLLNRYKNLIVLRTFSKIYGLASFRVGYGIANEETIAALEPVREPFNVNSLAQAAAIAALDDQEFIEKCKMANSAGLQQFYQFCDQAGLEYYPSQGNFILIDFNADGQDVFQFLLERGYIVRSGKALGFPSCVRITVGSMEQNTGVIEAIKEYLRVHTPISN</sequence>
<name>A0A3R9DSP8_9BACI</name>
<dbReference type="NCBIfam" id="TIGR01141">
    <property type="entry name" value="hisC"/>
    <property type="match status" value="1"/>
</dbReference>
<dbReference type="InterPro" id="IPR015424">
    <property type="entry name" value="PyrdxlP-dep_Trfase"/>
</dbReference>
<evidence type="ECO:0000313" key="10">
    <source>
        <dbReference type="Proteomes" id="UP000279911"/>
    </source>
</evidence>
<comment type="subunit">
    <text evidence="2 7">Homodimer.</text>
</comment>
<dbReference type="OrthoDB" id="9813612at2"/>
<keyword evidence="5 7" id="KW-0663">Pyridoxal phosphate</keyword>
<keyword evidence="3 7" id="KW-0032">Aminotransferase</keyword>
<dbReference type="UniPathway" id="UPA00031">
    <property type="reaction ID" value="UER00012"/>
</dbReference>
<dbReference type="EC" id="2.6.1.9" evidence="7"/>
<keyword evidence="6 7" id="KW-0368">Histidine biosynthesis</keyword>
<dbReference type="InterPro" id="IPR004839">
    <property type="entry name" value="Aminotransferase_I/II_large"/>
</dbReference>
<comment type="caution">
    <text evidence="9">The sequence shown here is derived from an EMBL/GenBank/DDBJ whole genome shotgun (WGS) entry which is preliminary data.</text>
</comment>
<evidence type="ECO:0000256" key="3">
    <source>
        <dbReference type="ARBA" id="ARBA00022576"/>
    </source>
</evidence>
<dbReference type="PANTHER" id="PTHR43643">
    <property type="entry name" value="HISTIDINOL-PHOSPHATE AMINOTRANSFERASE 2"/>
    <property type="match status" value="1"/>
</dbReference>
<dbReference type="Pfam" id="PF00155">
    <property type="entry name" value="Aminotran_1_2"/>
    <property type="match status" value="1"/>
</dbReference>
<dbReference type="InterPro" id="IPR050106">
    <property type="entry name" value="HistidinolP_aminotransfase"/>
</dbReference>
<protein>
    <recommendedName>
        <fullName evidence="7">Histidinol-phosphate aminotransferase</fullName>
        <ecNumber evidence="7">2.6.1.9</ecNumber>
    </recommendedName>
    <alternativeName>
        <fullName evidence="7">Imidazole acetol-phosphate transaminase</fullName>
    </alternativeName>
</protein>
<evidence type="ECO:0000259" key="8">
    <source>
        <dbReference type="Pfam" id="PF00155"/>
    </source>
</evidence>
<keyword evidence="4 7" id="KW-0808">Transferase</keyword>
<evidence type="ECO:0000256" key="4">
    <source>
        <dbReference type="ARBA" id="ARBA00022679"/>
    </source>
</evidence>
<dbReference type="GO" id="GO:0004400">
    <property type="term" value="F:histidinol-phosphate transaminase activity"/>
    <property type="evidence" value="ECO:0007669"/>
    <property type="project" value="UniProtKB-UniRule"/>
</dbReference>
<dbReference type="Gene3D" id="3.40.640.10">
    <property type="entry name" value="Type I PLP-dependent aspartate aminotransferase-like (Major domain)"/>
    <property type="match status" value="1"/>
</dbReference>
<comment type="cofactor">
    <cofactor evidence="1 7">
        <name>pyridoxal 5'-phosphate</name>
        <dbReference type="ChEBI" id="CHEBI:597326"/>
    </cofactor>
</comment>
<dbReference type="InterPro" id="IPR015422">
    <property type="entry name" value="PyrdxlP-dep_Trfase_small"/>
</dbReference>
<evidence type="ECO:0000256" key="1">
    <source>
        <dbReference type="ARBA" id="ARBA00001933"/>
    </source>
</evidence>
<comment type="catalytic activity">
    <reaction evidence="7">
        <text>L-histidinol phosphate + 2-oxoglutarate = 3-(imidazol-4-yl)-2-oxopropyl phosphate + L-glutamate</text>
        <dbReference type="Rhea" id="RHEA:23744"/>
        <dbReference type="ChEBI" id="CHEBI:16810"/>
        <dbReference type="ChEBI" id="CHEBI:29985"/>
        <dbReference type="ChEBI" id="CHEBI:57766"/>
        <dbReference type="ChEBI" id="CHEBI:57980"/>
        <dbReference type="EC" id="2.6.1.9"/>
    </reaction>
</comment>
<dbReference type="STRING" id="285983.UB32_10195"/>
<dbReference type="AlphaFoldDB" id="A0A3R9DSP8"/>
<dbReference type="InterPro" id="IPR015421">
    <property type="entry name" value="PyrdxlP-dep_Trfase_major"/>
</dbReference>
<evidence type="ECO:0000256" key="2">
    <source>
        <dbReference type="ARBA" id="ARBA00011738"/>
    </source>
</evidence>
<dbReference type="InterPro" id="IPR005861">
    <property type="entry name" value="HisP_aminotrans"/>
</dbReference>
<evidence type="ECO:0000313" key="9">
    <source>
        <dbReference type="EMBL" id="RSD26504.1"/>
    </source>
</evidence>
<organism evidence="9 10">
    <name type="scientific">Mesobacillus subterraneus</name>
    <dbReference type="NCBI Taxonomy" id="285983"/>
    <lineage>
        <taxon>Bacteria</taxon>
        <taxon>Bacillati</taxon>
        <taxon>Bacillota</taxon>
        <taxon>Bacilli</taxon>
        <taxon>Bacillales</taxon>
        <taxon>Bacillaceae</taxon>
        <taxon>Mesobacillus</taxon>
    </lineage>
</organism>
<dbReference type="Gene3D" id="3.90.1150.10">
    <property type="entry name" value="Aspartate Aminotransferase, domain 1"/>
    <property type="match status" value="1"/>
</dbReference>
<reference evidence="10" key="1">
    <citation type="submission" date="2018-12" db="EMBL/GenBank/DDBJ databases">
        <title>Bacillus chawlae sp. nov., Bacillus glennii sp. nov., and Bacillus saganii sp. nov. Isolated from the Vehicle Assembly Building at Kennedy Space Center where the Viking Spacecraft were Assembled.</title>
        <authorList>
            <person name="Seuylemezian A."/>
            <person name="Vaishampayan P."/>
        </authorList>
    </citation>
    <scope>NUCLEOTIDE SEQUENCE [LARGE SCALE GENOMIC DNA]</scope>
    <source>
        <strain evidence="10">DSM 13966</strain>
    </source>
</reference>
<dbReference type="Proteomes" id="UP000279911">
    <property type="component" value="Unassembled WGS sequence"/>
</dbReference>
<keyword evidence="7" id="KW-0028">Amino-acid biosynthesis</keyword>
<dbReference type="RefSeq" id="WP_125480637.1">
    <property type="nucleotide sequence ID" value="NZ_RSFW01000015.1"/>
</dbReference>